<accession>A0ABU6TCF0</accession>
<comment type="caution">
    <text evidence="2">The sequence shown here is derived from an EMBL/GenBank/DDBJ whole genome shotgun (WGS) entry which is preliminary data.</text>
</comment>
<dbReference type="EMBL" id="JASCZI010090777">
    <property type="protein sequence ID" value="MED6146391.1"/>
    <property type="molecule type" value="Genomic_DNA"/>
</dbReference>
<feature type="signal peptide" evidence="1">
    <location>
        <begin position="1"/>
        <end position="32"/>
    </location>
</feature>
<organism evidence="2 3">
    <name type="scientific">Stylosanthes scabra</name>
    <dbReference type="NCBI Taxonomy" id="79078"/>
    <lineage>
        <taxon>Eukaryota</taxon>
        <taxon>Viridiplantae</taxon>
        <taxon>Streptophyta</taxon>
        <taxon>Embryophyta</taxon>
        <taxon>Tracheophyta</taxon>
        <taxon>Spermatophyta</taxon>
        <taxon>Magnoliopsida</taxon>
        <taxon>eudicotyledons</taxon>
        <taxon>Gunneridae</taxon>
        <taxon>Pentapetalae</taxon>
        <taxon>rosids</taxon>
        <taxon>fabids</taxon>
        <taxon>Fabales</taxon>
        <taxon>Fabaceae</taxon>
        <taxon>Papilionoideae</taxon>
        <taxon>50 kb inversion clade</taxon>
        <taxon>dalbergioids sensu lato</taxon>
        <taxon>Dalbergieae</taxon>
        <taxon>Pterocarpus clade</taxon>
        <taxon>Stylosanthes</taxon>
    </lineage>
</organism>
<keyword evidence="3" id="KW-1185">Reference proteome</keyword>
<gene>
    <name evidence="2" type="ORF">PIB30_033999</name>
</gene>
<dbReference type="Proteomes" id="UP001341840">
    <property type="component" value="Unassembled WGS sequence"/>
</dbReference>
<evidence type="ECO:0000313" key="3">
    <source>
        <dbReference type="Proteomes" id="UP001341840"/>
    </source>
</evidence>
<name>A0ABU6TCF0_9FABA</name>
<keyword evidence="1" id="KW-0732">Signal</keyword>
<proteinExistence type="predicted"/>
<reference evidence="2 3" key="1">
    <citation type="journal article" date="2023" name="Plants (Basel)">
        <title>Bridging the Gap: Combining Genomics and Transcriptomics Approaches to Understand Stylosanthes scabra, an Orphan Legume from the Brazilian Caatinga.</title>
        <authorList>
            <person name="Ferreira-Neto J.R.C."/>
            <person name="da Silva M.D."/>
            <person name="Binneck E."/>
            <person name="de Melo N.F."/>
            <person name="da Silva R.H."/>
            <person name="de Melo A.L.T.M."/>
            <person name="Pandolfi V."/>
            <person name="Bustamante F.O."/>
            <person name="Brasileiro-Vidal A.C."/>
            <person name="Benko-Iseppon A.M."/>
        </authorList>
    </citation>
    <scope>NUCLEOTIDE SEQUENCE [LARGE SCALE GENOMIC DNA]</scope>
    <source>
        <tissue evidence="2">Leaves</tissue>
    </source>
</reference>
<evidence type="ECO:0000313" key="2">
    <source>
        <dbReference type="EMBL" id="MED6146391.1"/>
    </source>
</evidence>
<feature type="non-terminal residue" evidence="2">
    <location>
        <position position="110"/>
    </location>
</feature>
<evidence type="ECO:0000256" key="1">
    <source>
        <dbReference type="SAM" id="SignalP"/>
    </source>
</evidence>
<feature type="chain" id="PRO_5045962284" evidence="1">
    <location>
        <begin position="33"/>
        <end position="110"/>
    </location>
</feature>
<protein>
    <submittedName>
        <fullName evidence="2">Uncharacterized protein</fullName>
    </submittedName>
</protein>
<sequence>MKERSSIKLAFMMTTLLILAIGLFIGLSGAEAKDECKDNGDCERLCDSGGCFKNCLEVVSACINKNCTCPYGSRKGQSAARYLETCKSDDECKMLCPSSCTIKTCDLDGE</sequence>